<dbReference type="PROSITE" id="PS51186">
    <property type="entry name" value="GNAT"/>
    <property type="match status" value="1"/>
</dbReference>
<evidence type="ECO:0000313" key="3">
    <source>
        <dbReference type="Proteomes" id="UP001501020"/>
    </source>
</evidence>
<dbReference type="PANTHER" id="PTHR41700">
    <property type="entry name" value="GCN5-RELATED N-ACETYLTRANSFERASE"/>
    <property type="match status" value="1"/>
</dbReference>
<feature type="domain" description="N-acetyltransferase" evidence="1">
    <location>
        <begin position="15"/>
        <end position="180"/>
    </location>
</feature>
<dbReference type="Proteomes" id="UP001501020">
    <property type="component" value="Unassembled WGS sequence"/>
</dbReference>
<dbReference type="PANTHER" id="PTHR41700:SF1">
    <property type="entry name" value="N-ACETYLTRANSFERASE DOMAIN-CONTAINING PROTEIN"/>
    <property type="match status" value="1"/>
</dbReference>
<gene>
    <name evidence="2" type="ORF">GCM10009727_10010</name>
</gene>
<evidence type="ECO:0000259" key="1">
    <source>
        <dbReference type="PROSITE" id="PS51186"/>
    </source>
</evidence>
<dbReference type="InterPro" id="IPR016181">
    <property type="entry name" value="Acyl_CoA_acyltransferase"/>
</dbReference>
<comment type="caution">
    <text evidence="2">The sequence shown here is derived from an EMBL/GenBank/DDBJ whole genome shotgun (WGS) entry which is preliminary data.</text>
</comment>
<sequence>MLTVSDAMPVRSPAVHVRPLSGPAEMRAAVALYREVFRLGETDPAVSPRLLISLAHNGGSVVGAFDGGELVGFAYGFGGIDPSGAVYHYSQMAAVRDDQQGRGVGRALKLGQREQVLSTGVTAMRWSFDPARTRNAHFNLDVLGAVARWFEPNLLGVEDVGRDRGMRTDRLIVEWDLTADPDSAPRRAPAPPRVPWGETARDGDAVLLGLPGDWDAHVAADRAASVALRQRVADVMGRLVAAGYAAVSCKVASGDTAVYRFVPDPQEKN</sequence>
<dbReference type="EMBL" id="BAAAMR010000005">
    <property type="protein sequence ID" value="GAA2123396.1"/>
    <property type="molecule type" value="Genomic_DNA"/>
</dbReference>
<dbReference type="Gene3D" id="3.40.630.30">
    <property type="match status" value="1"/>
</dbReference>
<dbReference type="InterPro" id="IPR038764">
    <property type="entry name" value="GNAT_N_AcTrfase_prd"/>
</dbReference>
<dbReference type="InterPro" id="IPR000182">
    <property type="entry name" value="GNAT_dom"/>
</dbReference>
<protein>
    <recommendedName>
        <fullName evidence="1">N-acetyltransferase domain-containing protein</fullName>
    </recommendedName>
</protein>
<dbReference type="SUPFAM" id="SSF55729">
    <property type="entry name" value="Acyl-CoA N-acyltransferases (Nat)"/>
    <property type="match status" value="1"/>
</dbReference>
<dbReference type="CDD" id="cd04301">
    <property type="entry name" value="NAT_SF"/>
    <property type="match status" value="1"/>
</dbReference>
<organism evidence="2 3">
    <name type="scientific">Actinomadura napierensis</name>
    <dbReference type="NCBI Taxonomy" id="267854"/>
    <lineage>
        <taxon>Bacteria</taxon>
        <taxon>Bacillati</taxon>
        <taxon>Actinomycetota</taxon>
        <taxon>Actinomycetes</taxon>
        <taxon>Streptosporangiales</taxon>
        <taxon>Thermomonosporaceae</taxon>
        <taxon>Actinomadura</taxon>
    </lineage>
</organism>
<proteinExistence type="predicted"/>
<name>A0ABN2Y875_9ACTN</name>
<keyword evidence="3" id="KW-1185">Reference proteome</keyword>
<reference evidence="2 3" key="1">
    <citation type="journal article" date="2019" name="Int. J. Syst. Evol. Microbiol.">
        <title>The Global Catalogue of Microorganisms (GCM) 10K type strain sequencing project: providing services to taxonomists for standard genome sequencing and annotation.</title>
        <authorList>
            <consortium name="The Broad Institute Genomics Platform"/>
            <consortium name="The Broad Institute Genome Sequencing Center for Infectious Disease"/>
            <person name="Wu L."/>
            <person name="Ma J."/>
        </authorList>
    </citation>
    <scope>NUCLEOTIDE SEQUENCE [LARGE SCALE GENOMIC DNA]</scope>
    <source>
        <strain evidence="2 3">JCM 13850</strain>
    </source>
</reference>
<evidence type="ECO:0000313" key="2">
    <source>
        <dbReference type="EMBL" id="GAA2123396.1"/>
    </source>
</evidence>
<accession>A0ABN2Y875</accession>